<feature type="domain" description="Aconitase/3-isopropylmalate dehydratase large subunit alpha/beta/alpha" evidence="5">
    <location>
        <begin position="279"/>
        <end position="402"/>
    </location>
</feature>
<gene>
    <name evidence="6" type="ORF">GCM10010191_60110</name>
</gene>
<dbReference type="InterPro" id="IPR050067">
    <property type="entry name" value="IPM_dehydratase_rel_enz"/>
</dbReference>
<accession>A0ABP5WYV5</accession>
<feature type="domain" description="Aconitase/3-isopropylmalate dehydratase large subunit alpha/beta/alpha" evidence="5">
    <location>
        <begin position="73"/>
        <end position="277"/>
    </location>
</feature>
<dbReference type="SUPFAM" id="SSF53732">
    <property type="entry name" value="Aconitase iron-sulfur domain"/>
    <property type="match status" value="1"/>
</dbReference>
<dbReference type="Proteomes" id="UP001501231">
    <property type="component" value="Unassembled WGS sequence"/>
</dbReference>
<dbReference type="InterPro" id="IPR001030">
    <property type="entry name" value="Acoase/IPM_deHydtase_lsu_aba"/>
</dbReference>
<proteinExistence type="predicted"/>
<organism evidence="6 7">
    <name type="scientific">Actinomadura vinacea</name>
    <dbReference type="NCBI Taxonomy" id="115336"/>
    <lineage>
        <taxon>Bacteria</taxon>
        <taxon>Bacillati</taxon>
        <taxon>Actinomycetota</taxon>
        <taxon>Actinomycetes</taxon>
        <taxon>Streptosporangiales</taxon>
        <taxon>Thermomonosporaceae</taxon>
        <taxon>Actinomadura</taxon>
    </lineage>
</organism>
<dbReference type="InterPro" id="IPR036008">
    <property type="entry name" value="Aconitase_4Fe-4S_dom"/>
</dbReference>
<evidence type="ECO:0000256" key="3">
    <source>
        <dbReference type="ARBA" id="ARBA00023014"/>
    </source>
</evidence>
<protein>
    <submittedName>
        <fullName evidence="6">Aconitase/3-isopropylmalate dehydratase large subunit family protein</fullName>
    </submittedName>
</protein>
<evidence type="ECO:0000256" key="2">
    <source>
        <dbReference type="ARBA" id="ARBA00023004"/>
    </source>
</evidence>
<keyword evidence="1" id="KW-0479">Metal-binding</keyword>
<keyword evidence="2" id="KW-0408">Iron</keyword>
<comment type="caution">
    <text evidence="6">The sequence shown here is derived from an EMBL/GenBank/DDBJ whole genome shotgun (WGS) entry which is preliminary data.</text>
</comment>
<dbReference type="EMBL" id="BAAARW010000022">
    <property type="protein sequence ID" value="GAA2437270.1"/>
    <property type="molecule type" value="Genomic_DNA"/>
</dbReference>
<keyword evidence="4" id="KW-0456">Lyase</keyword>
<dbReference type="PRINTS" id="PR00415">
    <property type="entry name" value="ACONITASE"/>
</dbReference>
<keyword evidence="3" id="KW-0411">Iron-sulfur</keyword>
<evidence type="ECO:0000313" key="7">
    <source>
        <dbReference type="Proteomes" id="UP001501231"/>
    </source>
</evidence>
<sequence>MTVIEKILARASGRDHVAAGDTVVARVDMNVLIDLMFTNWTRPLKIADPGRTAIVMDHAVPAPTLADANAGTRAREFAAAFGIERFFDVGRHGICHQVIAENALALPGQVLTCTDSHTCAAGAYNTAARGLGPAEVIAILCTGRTWYTVGPTVRYELIGELPPAVGGKDVFLHIAGAYGDAANQNLEFGGPGLASVPMSDRRTIATQGAEVSADFTVFEFDGRCADDLASRGAGGYVPAAPDADAGYADVRTIDLGAMVPHVARPGKVSRNALPISEADARAVHQCFIGSCANGQLDDMRTAAEILDGRRVAPGVRLIVTPASQAVYRDAVRKGYVGTLIDAGAVVTNSTCGACFGYHMGLLGDGEVCLTASTRNFRGRMGSPDAEIYMASTATVALSAVTGKITDPREVLS</sequence>
<dbReference type="PANTHER" id="PTHR43822">
    <property type="entry name" value="HOMOACONITASE, MITOCHONDRIAL-RELATED"/>
    <property type="match status" value="1"/>
</dbReference>
<evidence type="ECO:0000259" key="5">
    <source>
        <dbReference type="Pfam" id="PF00330"/>
    </source>
</evidence>
<evidence type="ECO:0000256" key="4">
    <source>
        <dbReference type="ARBA" id="ARBA00023239"/>
    </source>
</evidence>
<dbReference type="NCBIfam" id="NF001614">
    <property type="entry name" value="PRK00402.1"/>
    <property type="match status" value="1"/>
</dbReference>
<keyword evidence="7" id="KW-1185">Reference proteome</keyword>
<evidence type="ECO:0000313" key="6">
    <source>
        <dbReference type="EMBL" id="GAA2437270.1"/>
    </source>
</evidence>
<dbReference type="Gene3D" id="3.30.499.10">
    <property type="entry name" value="Aconitase, domain 3"/>
    <property type="match status" value="2"/>
</dbReference>
<dbReference type="Pfam" id="PF00330">
    <property type="entry name" value="Aconitase"/>
    <property type="match status" value="2"/>
</dbReference>
<dbReference type="PANTHER" id="PTHR43822:SF2">
    <property type="entry name" value="HOMOACONITASE, MITOCHONDRIAL"/>
    <property type="match status" value="1"/>
</dbReference>
<dbReference type="InterPro" id="IPR015931">
    <property type="entry name" value="Acnase/IPM_dHydase_lsu_aba_1/3"/>
</dbReference>
<reference evidence="7" key="1">
    <citation type="journal article" date="2019" name="Int. J. Syst. Evol. Microbiol.">
        <title>The Global Catalogue of Microorganisms (GCM) 10K type strain sequencing project: providing services to taxonomists for standard genome sequencing and annotation.</title>
        <authorList>
            <consortium name="The Broad Institute Genomics Platform"/>
            <consortium name="The Broad Institute Genome Sequencing Center for Infectious Disease"/>
            <person name="Wu L."/>
            <person name="Ma J."/>
        </authorList>
    </citation>
    <scope>NUCLEOTIDE SEQUENCE [LARGE SCALE GENOMIC DNA]</scope>
    <source>
        <strain evidence="7">JCM 3325</strain>
    </source>
</reference>
<evidence type="ECO:0000256" key="1">
    <source>
        <dbReference type="ARBA" id="ARBA00022723"/>
    </source>
</evidence>
<name>A0ABP5WYV5_9ACTN</name>